<evidence type="ECO:0000256" key="9">
    <source>
        <dbReference type="PROSITE-ProRule" id="PRU10141"/>
    </source>
</evidence>
<dbReference type="EC" id="2.7.11.1" evidence="1"/>
<dbReference type="CDD" id="cd14014">
    <property type="entry name" value="STKc_PknB_like"/>
    <property type="match status" value="1"/>
</dbReference>
<comment type="caution">
    <text evidence="12">The sequence shown here is derived from an EMBL/GenBank/DDBJ whole genome shotgun (WGS) entry which is preliminary data.</text>
</comment>
<dbReference type="PROSITE" id="PS50011">
    <property type="entry name" value="PROTEIN_KINASE_DOM"/>
    <property type="match status" value="1"/>
</dbReference>
<proteinExistence type="predicted"/>
<evidence type="ECO:0000256" key="6">
    <source>
        <dbReference type="ARBA" id="ARBA00022741"/>
    </source>
</evidence>
<dbReference type="GO" id="GO:0016301">
    <property type="term" value="F:kinase activity"/>
    <property type="evidence" value="ECO:0007669"/>
    <property type="project" value="UniProtKB-KW"/>
</dbReference>
<dbReference type="InterPro" id="IPR001680">
    <property type="entry name" value="WD40_rpt"/>
</dbReference>
<gene>
    <name evidence="12" type="ORF">GCM10023205_34830</name>
</gene>
<feature type="binding site" evidence="9">
    <location>
        <position position="48"/>
    </location>
    <ligand>
        <name>ATP</name>
        <dbReference type="ChEBI" id="CHEBI:30616"/>
    </ligand>
</feature>
<evidence type="ECO:0000256" key="5">
    <source>
        <dbReference type="ARBA" id="ARBA00022737"/>
    </source>
</evidence>
<dbReference type="PANTHER" id="PTHR43289:SF6">
    <property type="entry name" value="SERINE_THREONINE-PROTEIN KINASE NEKL-3"/>
    <property type="match status" value="1"/>
</dbReference>
<dbReference type="SUPFAM" id="SSF56112">
    <property type="entry name" value="Protein kinase-like (PK-like)"/>
    <property type="match status" value="1"/>
</dbReference>
<evidence type="ECO:0000313" key="13">
    <source>
        <dbReference type="Proteomes" id="UP001500466"/>
    </source>
</evidence>
<dbReference type="Gene3D" id="1.10.510.10">
    <property type="entry name" value="Transferase(Phosphotransferase) domain 1"/>
    <property type="match status" value="1"/>
</dbReference>
<evidence type="ECO:0000256" key="1">
    <source>
        <dbReference type="ARBA" id="ARBA00012513"/>
    </source>
</evidence>
<evidence type="ECO:0000256" key="4">
    <source>
        <dbReference type="ARBA" id="ARBA00022679"/>
    </source>
</evidence>
<organism evidence="12 13">
    <name type="scientific">Yinghuangia aomiensis</name>
    <dbReference type="NCBI Taxonomy" id="676205"/>
    <lineage>
        <taxon>Bacteria</taxon>
        <taxon>Bacillati</taxon>
        <taxon>Actinomycetota</taxon>
        <taxon>Actinomycetes</taxon>
        <taxon>Kitasatosporales</taxon>
        <taxon>Streptomycetaceae</taxon>
        <taxon>Yinghuangia</taxon>
    </lineage>
</organism>
<dbReference type="Pfam" id="PF00069">
    <property type="entry name" value="Pkinase"/>
    <property type="match status" value="1"/>
</dbReference>
<dbReference type="SMART" id="SM00320">
    <property type="entry name" value="WD40"/>
    <property type="match status" value="7"/>
</dbReference>
<dbReference type="InterPro" id="IPR017441">
    <property type="entry name" value="Protein_kinase_ATP_BS"/>
</dbReference>
<dbReference type="PROSITE" id="PS00107">
    <property type="entry name" value="PROTEIN_KINASE_ATP"/>
    <property type="match status" value="1"/>
</dbReference>
<keyword evidence="8 9" id="KW-0067">ATP-binding</keyword>
<keyword evidence="6 9" id="KW-0547">Nucleotide-binding</keyword>
<keyword evidence="5" id="KW-0677">Repeat</keyword>
<dbReference type="SUPFAM" id="SSF82171">
    <property type="entry name" value="DPP6 N-terminal domain-like"/>
    <property type="match status" value="1"/>
</dbReference>
<dbReference type="Proteomes" id="UP001500466">
    <property type="component" value="Unassembled WGS sequence"/>
</dbReference>
<keyword evidence="7 12" id="KW-0418">Kinase</keyword>
<evidence type="ECO:0000256" key="3">
    <source>
        <dbReference type="ARBA" id="ARBA00022574"/>
    </source>
</evidence>
<dbReference type="Pfam" id="PF00400">
    <property type="entry name" value="WD40"/>
    <property type="match status" value="3"/>
</dbReference>
<dbReference type="EMBL" id="BAABHS010000011">
    <property type="protein sequence ID" value="GAA4967095.1"/>
    <property type="molecule type" value="Genomic_DNA"/>
</dbReference>
<dbReference type="PANTHER" id="PTHR43289">
    <property type="entry name" value="MITOGEN-ACTIVATED PROTEIN KINASE KINASE KINASE 20-RELATED"/>
    <property type="match status" value="1"/>
</dbReference>
<dbReference type="InterPro" id="IPR015943">
    <property type="entry name" value="WD40/YVTN_repeat-like_dom_sf"/>
</dbReference>
<evidence type="ECO:0000256" key="8">
    <source>
        <dbReference type="ARBA" id="ARBA00022840"/>
    </source>
</evidence>
<dbReference type="InterPro" id="IPR019775">
    <property type="entry name" value="WD40_repeat_CS"/>
</dbReference>
<keyword evidence="3" id="KW-0853">WD repeat</keyword>
<name>A0ABP9HC44_9ACTN</name>
<accession>A0ABP9HC44</accession>
<dbReference type="InterPro" id="IPR000719">
    <property type="entry name" value="Prot_kinase_dom"/>
</dbReference>
<reference evidence="13" key="1">
    <citation type="journal article" date="2019" name="Int. J. Syst. Evol. Microbiol.">
        <title>The Global Catalogue of Microorganisms (GCM) 10K type strain sequencing project: providing services to taxonomists for standard genome sequencing and annotation.</title>
        <authorList>
            <consortium name="The Broad Institute Genomics Platform"/>
            <consortium name="The Broad Institute Genome Sequencing Center for Infectious Disease"/>
            <person name="Wu L."/>
            <person name="Ma J."/>
        </authorList>
    </citation>
    <scope>NUCLEOTIDE SEQUENCE [LARGE SCALE GENOMIC DNA]</scope>
    <source>
        <strain evidence="13">JCM 17986</strain>
    </source>
</reference>
<evidence type="ECO:0000259" key="11">
    <source>
        <dbReference type="PROSITE" id="PS50011"/>
    </source>
</evidence>
<protein>
    <recommendedName>
        <fullName evidence="1">non-specific serine/threonine protein kinase</fullName>
        <ecNumber evidence="1">2.7.11.1</ecNumber>
    </recommendedName>
</protein>
<evidence type="ECO:0000256" key="2">
    <source>
        <dbReference type="ARBA" id="ARBA00022527"/>
    </source>
</evidence>
<dbReference type="InterPro" id="IPR011009">
    <property type="entry name" value="Kinase-like_dom_sf"/>
</dbReference>
<feature type="region of interest" description="Disordered" evidence="10">
    <location>
        <begin position="288"/>
        <end position="329"/>
    </location>
</feature>
<evidence type="ECO:0000256" key="7">
    <source>
        <dbReference type="ARBA" id="ARBA00022777"/>
    </source>
</evidence>
<dbReference type="SMART" id="SM00220">
    <property type="entry name" value="S_TKc"/>
    <property type="match status" value="1"/>
</dbReference>
<evidence type="ECO:0000313" key="12">
    <source>
        <dbReference type="EMBL" id="GAA4967095.1"/>
    </source>
</evidence>
<dbReference type="PROSITE" id="PS00108">
    <property type="entry name" value="PROTEIN_KINASE_ST"/>
    <property type="match status" value="1"/>
</dbReference>
<feature type="domain" description="Protein kinase" evidence="11">
    <location>
        <begin position="19"/>
        <end position="286"/>
    </location>
</feature>
<dbReference type="InterPro" id="IPR008271">
    <property type="entry name" value="Ser/Thr_kinase_AS"/>
</dbReference>
<keyword evidence="4" id="KW-0808">Transferase</keyword>
<sequence>MFETGGGMAVQGQIFGGRYRLVGLLGEGGMGQVWEAQDETLDRPVAVKVVSLLAGGGSRGDEARARFLREARITAKLQHPAIVTIHDLGETDTGTDKVPFLVMELVRGEGLDATLRRGPVPLPDAARWGAHIADALTEAHDAGIMHRDIKPSNILITPSGTVKVLDFGIARAADPPVATADRLTQTGFIVGTPQYMAPEQARGFPEPRSDLYALGCLLFELITGRLPFQAPDAVGHLTAHLTEEPPAPSSMAPGIPPAWDDLVLTLLRKAPDRRYPDASALAQALRRLDRPAEPASPADAPTRTLAAPGTSPPPPRAAAPGRSNASTGVRRRTLVIGGLAVLGAAAGATAALWPDKHPDPDRFTSRGTTSVAFSPDGKTLATIGTAGVDAALWDVAGRKAITDLASGSGISTVAFSPDGKTLATAQVYGELQLRDTATGVVTAQLESGYYVQVVAFSPDGSTLILSGGSRPWLGLWNPVTPKPTAITDIAHGTTVLALSPDGKTLVSGNSDESTSAGLWVSDAITPGDSRTSEDPPLHERRLIQDYTNAVAFNPDGKTFASGGQGGLRLWNTAPDHTVTAITADPTSALAFSPDGKTLATAGKDGIRLWDTATHQATATLATGAFAAVAFSPDGRAVAGGNDDGCWLWNLR</sequence>
<dbReference type="Gene3D" id="2.130.10.10">
    <property type="entry name" value="YVTN repeat-like/Quinoprotein amine dehydrogenase"/>
    <property type="match status" value="2"/>
</dbReference>
<keyword evidence="2" id="KW-0723">Serine/threonine-protein kinase</keyword>
<dbReference type="Gene3D" id="3.30.200.20">
    <property type="entry name" value="Phosphorylase Kinase, domain 1"/>
    <property type="match status" value="1"/>
</dbReference>
<keyword evidence="13" id="KW-1185">Reference proteome</keyword>
<evidence type="ECO:0000256" key="10">
    <source>
        <dbReference type="SAM" id="MobiDB-lite"/>
    </source>
</evidence>
<dbReference type="PROSITE" id="PS00678">
    <property type="entry name" value="WD_REPEATS_1"/>
    <property type="match status" value="1"/>
</dbReference>